<proteinExistence type="predicted"/>
<feature type="non-terminal residue" evidence="1">
    <location>
        <position position="55"/>
    </location>
</feature>
<protein>
    <submittedName>
        <fullName evidence="1">Uncharacterized protein</fullName>
    </submittedName>
</protein>
<keyword evidence="2" id="KW-1185">Reference proteome</keyword>
<dbReference type="EMBL" id="JAHRHJ020000003">
    <property type="protein sequence ID" value="KAH9323310.1"/>
    <property type="molecule type" value="Genomic_DNA"/>
</dbReference>
<sequence>IMFSSVLQKKLPSEAGVNVMCVSPGVVMTNVARDLPSIVQTGYHLIPYFLFSPQE</sequence>
<organism evidence="1 2">
    <name type="scientific">Taxus chinensis</name>
    <name type="common">Chinese yew</name>
    <name type="synonym">Taxus wallichiana var. chinensis</name>
    <dbReference type="NCBI Taxonomy" id="29808"/>
    <lineage>
        <taxon>Eukaryota</taxon>
        <taxon>Viridiplantae</taxon>
        <taxon>Streptophyta</taxon>
        <taxon>Embryophyta</taxon>
        <taxon>Tracheophyta</taxon>
        <taxon>Spermatophyta</taxon>
        <taxon>Pinopsida</taxon>
        <taxon>Pinidae</taxon>
        <taxon>Conifers II</taxon>
        <taxon>Cupressales</taxon>
        <taxon>Taxaceae</taxon>
        <taxon>Taxus</taxon>
    </lineage>
</organism>
<accession>A0AA38GLX9</accession>
<comment type="caution">
    <text evidence="1">The sequence shown here is derived from an EMBL/GenBank/DDBJ whole genome shotgun (WGS) entry which is preliminary data.</text>
</comment>
<reference evidence="1 2" key="1">
    <citation type="journal article" date="2021" name="Nat. Plants">
        <title>The Taxus genome provides insights into paclitaxel biosynthesis.</title>
        <authorList>
            <person name="Xiong X."/>
            <person name="Gou J."/>
            <person name="Liao Q."/>
            <person name="Li Y."/>
            <person name="Zhou Q."/>
            <person name="Bi G."/>
            <person name="Li C."/>
            <person name="Du R."/>
            <person name="Wang X."/>
            <person name="Sun T."/>
            <person name="Guo L."/>
            <person name="Liang H."/>
            <person name="Lu P."/>
            <person name="Wu Y."/>
            <person name="Zhang Z."/>
            <person name="Ro D.K."/>
            <person name="Shang Y."/>
            <person name="Huang S."/>
            <person name="Yan J."/>
        </authorList>
    </citation>
    <scope>NUCLEOTIDE SEQUENCE [LARGE SCALE GENOMIC DNA]</scope>
    <source>
        <strain evidence="1">Ta-2019</strain>
    </source>
</reference>
<dbReference type="AlphaFoldDB" id="A0AA38GLX9"/>
<evidence type="ECO:0000313" key="1">
    <source>
        <dbReference type="EMBL" id="KAH9323310.1"/>
    </source>
</evidence>
<dbReference type="Proteomes" id="UP000824469">
    <property type="component" value="Unassembled WGS sequence"/>
</dbReference>
<gene>
    <name evidence="1" type="ORF">KI387_017949</name>
</gene>
<name>A0AA38GLX9_TAXCH</name>
<feature type="non-terminal residue" evidence="1">
    <location>
        <position position="1"/>
    </location>
</feature>
<evidence type="ECO:0000313" key="2">
    <source>
        <dbReference type="Proteomes" id="UP000824469"/>
    </source>
</evidence>